<evidence type="ECO:0000313" key="2">
    <source>
        <dbReference type="EMBL" id="MFI2161063.1"/>
    </source>
</evidence>
<feature type="region of interest" description="Disordered" evidence="1">
    <location>
        <begin position="81"/>
        <end position="105"/>
    </location>
</feature>
<organism evidence="2 3">
    <name type="scientific">Streptomyces olivaceoviridis</name>
    <name type="common">Streptomyces corchorusii</name>
    <dbReference type="NCBI Taxonomy" id="1921"/>
    <lineage>
        <taxon>Bacteria</taxon>
        <taxon>Bacillati</taxon>
        <taxon>Actinomycetota</taxon>
        <taxon>Actinomycetes</taxon>
        <taxon>Kitasatosporales</taxon>
        <taxon>Streptomycetaceae</taxon>
        <taxon>Streptomyces</taxon>
    </lineage>
</organism>
<gene>
    <name evidence="2" type="ORF">ACH49L_36230</name>
</gene>
<evidence type="ECO:0000313" key="3">
    <source>
        <dbReference type="Proteomes" id="UP001611397"/>
    </source>
</evidence>
<comment type="caution">
    <text evidence="2">The sequence shown here is derived from an EMBL/GenBank/DDBJ whole genome shotgun (WGS) entry which is preliminary data.</text>
</comment>
<sequence length="161" mass="16932">MERILGENDQLPRKDLELTLLIAGLRQHLPHLEQIVTEKDRDLAENVRSLREAPLPVGGVSLVIHTVRLAEMAQALIDRVDAPAPSTRATAPEKPTAGGHTEVSQDALTTAPGGDRPVIGAANVLVSIPGGARTRALQRRSARLEASALASSLQGCGPPAA</sequence>
<name>A0ABW7VI82_STROI</name>
<dbReference type="Proteomes" id="UP001611397">
    <property type="component" value="Unassembled WGS sequence"/>
</dbReference>
<evidence type="ECO:0000256" key="1">
    <source>
        <dbReference type="SAM" id="MobiDB-lite"/>
    </source>
</evidence>
<reference evidence="2 3" key="1">
    <citation type="submission" date="2024-10" db="EMBL/GenBank/DDBJ databases">
        <title>The Natural Products Discovery Center: Release of the First 8490 Sequenced Strains for Exploring Actinobacteria Biosynthetic Diversity.</title>
        <authorList>
            <person name="Kalkreuter E."/>
            <person name="Kautsar S.A."/>
            <person name="Yang D."/>
            <person name="Bader C.D."/>
            <person name="Teijaro C.N."/>
            <person name="Fluegel L."/>
            <person name="Davis C.M."/>
            <person name="Simpson J.R."/>
            <person name="Lauterbach L."/>
            <person name="Steele A.D."/>
            <person name="Gui C."/>
            <person name="Meng S."/>
            <person name="Li G."/>
            <person name="Viehrig K."/>
            <person name="Ye F."/>
            <person name="Su P."/>
            <person name="Kiefer A.F."/>
            <person name="Nichols A."/>
            <person name="Cepeda A.J."/>
            <person name="Yan W."/>
            <person name="Fan B."/>
            <person name="Jiang Y."/>
            <person name="Adhikari A."/>
            <person name="Zheng C.-J."/>
            <person name="Schuster L."/>
            <person name="Cowan T.M."/>
            <person name="Smanski M.J."/>
            <person name="Chevrette M.G."/>
            <person name="De Carvalho L.P.S."/>
            <person name="Shen B."/>
        </authorList>
    </citation>
    <scope>NUCLEOTIDE SEQUENCE [LARGE SCALE GENOMIC DNA]</scope>
    <source>
        <strain evidence="2 3">NPDC020295</strain>
    </source>
</reference>
<dbReference type="EMBL" id="JBIRWM010000023">
    <property type="protein sequence ID" value="MFI2161063.1"/>
    <property type="molecule type" value="Genomic_DNA"/>
</dbReference>
<protein>
    <submittedName>
        <fullName evidence="2">Uncharacterized protein</fullName>
    </submittedName>
</protein>
<keyword evidence="3" id="KW-1185">Reference proteome</keyword>
<accession>A0ABW7VI82</accession>
<dbReference type="RefSeq" id="WP_398781211.1">
    <property type="nucleotide sequence ID" value="NZ_JBIRUT010000021.1"/>
</dbReference>
<proteinExistence type="predicted"/>